<dbReference type="SMART" id="SM00271">
    <property type="entry name" value="DnaJ"/>
    <property type="match status" value="1"/>
</dbReference>
<dbReference type="InterPro" id="IPR002110">
    <property type="entry name" value="Ankyrin_rpt"/>
</dbReference>
<feature type="coiled-coil region" evidence="4">
    <location>
        <begin position="33"/>
        <end position="106"/>
    </location>
</feature>
<feature type="compositionally biased region" description="Acidic residues" evidence="5">
    <location>
        <begin position="643"/>
        <end position="658"/>
    </location>
</feature>
<proteinExistence type="predicted"/>
<dbReference type="SMART" id="SM00248">
    <property type="entry name" value="ANK"/>
    <property type="match status" value="3"/>
</dbReference>
<dbReference type="SUPFAM" id="SSF46565">
    <property type="entry name" value="Chaperone J-domain"/>
    <property type="match status" value="1"/>
</dbReference>
<dbReference type="Pfam" id="PF12796">
    <property type="entry name" value="Ank_2"/>
    <property type="match status" value="1"/>
</dbReference>
<feature type="region of interest" description="Disordered" evidence="5">
    <location>
        <begin position="625"/>
        <end position="659"/>
    </location>
</feature>
<protein>
    <recommendedName>
        <fullName evidence="6">J domain-containing protein</fullName>
    </recommendedName>
</protein>
<evidence type="ECO:0000256" key="2">
    <source>
        <dbReference type="ARBA" id="ARBA00023043"/>
    </source>
</evidence>
<dbReference type="PANTHER" id="PTHR24198:SF165">
    <property type="entry name" value="ANKYRIN REPEAT-CONTAINING PROTEIN-RELATED"/>
    <property type="match status" value="1"/>
</dbReference>
<name>A0A8J2S4W9_9STRA</name>
<keyword evidence="8" id="KW-1185">Reference proteome</keyword>
<evidence type="ECO:0000259" key="6">
    <source>
        <dbReference type="PROSITE" id="PS50076"/>
    </source>
</evidence>
<dbReference type="InterPro" id="IPR001623">
    <property type="entry name" value="DnaJ_domain"/>
</dbReference>
<dbReference type="OrthoDB" id="341259at2759"/>
<evidence type="ECO:0000256" key="3">
    <source>
        <dbReference type="PROSITE-ProRule" id="PRU00023"/>
    </source>
</evidence>
<evidence type="ECO:0000256" key="5">
    <source>
        <dbReference type="SAM" id="MobiDB-lite"/>
    </source>
</evidence>
<dbReference type="Pfam" id="PF00226">
    <property type="entry name" value="DnaJ"/>
    <property type="match status" value="1"/>
</dbReference>
<dbReference type="Gene3D" id="1.25.40.20">
    <property type="entry name" value="Ankyrin repeat-containing domain"/>
    <property type="match status" value="1"/>
</dbReference>
<dbReference type="SUPFAM" id="SSF48403">
    <property type="entry name" value="Ankyrin repeat"/>
    <property type="match status" value="1"/>
</dbReference>
<dbReference type="PROSITE" id="PS50088">
    <property type="entry name" value="ANK_REPEAT"/>
    <property type="match status" value="2"/>
</dbReference>
<evidence type="ECO:0000256" key="1">
    <source>
        <dbReference type="ARBA" id="ARBA00022737"/>
    </source>
</evidence>
<dbReference type="SUPFAM" id="SSF48452">
    <property type="entry name" value="TPR-like"/>
    <property type="match status" value="1"/>
</dbReference>
<evidence type="ECO:0000313" key="7">
    <source>
        <dbReference type="EMBL" id="CAH0364408.1"/>
    </source>
</evidence>
<keyword evidence="1" id="KW-0677">Repeat</keyword>
<dbReference type="Proteomes" id="UP000789595">
    <property type="component" value="Unassembled WGS sequence"/>
</dbReference>
<dbReference type="EMBL" id="CAKKNE010000001">
    <property type="protein sequence ID" value="CAH0364408.1"/>
    <property type="molecule type" value="Genomic_DNA"/>
</dbReference>
<dbReference type="PANTHER" id="PTHR24198">
    <property type="entry name" value="ANKYRIN REPEAT AND PROTEIN KINASE DOMAIN-CONTAINING PROTEIN"/>
    <property type="match status" value="1"/>
</dbReference>
<keyword evidence="4" id="KW-0175">Coiled coil</keyword>
<organism evidence="7 8">
    <name type="scientific">Pelagomonas calceolata</name>
    <dbReference type="NCBI Taxonomy" id="35677"/>
    <lineage>
        <taxon>Eukaryota</taxon>
        <taxon>Sar</taxon>
        <taxon>Stramenopiles</taxon>
        <taxon>Ochrophyta</taxon>
        <taxon>Pelagophyceae</taxon>
        <taxon>Pelagomonadales</taxon>
        <taxon>Pelagomonadaceae</taxon>
        <taxon>Pelagomonas</taxon>
    </lineage>
</organism>
<gene>
    <name evidence="7" type="ORF">PECAL_1P07680</name>
</gene>
<feature type="region of interest" description="Disordered" evidence="5">
    <location>
        <begin position="1"/>
        <end position="25"/>
    </location>
</feature>
<dbReference type="InterPro" id="IPR036770">
    <property type="entry name" value="Ankyrin_rpt-contain_sf"/>
</dbReference>
<dbReference type="InterPro" id="IPR036869">
    <property type="entry name" value="J_dom_sf"/>
</dbReference>
<accession>A0A8J2S4W9</accession>
<dbReference type="CDD" id="cd06257">
    <property type="entry name" value="DnaJ"/>
    <property type="match status" value="1"/>
</dbReference>
<feature type="region of interest" description="Disordered" evidence="5">
    <location>
        <begin position="117"/>
        <end position="157"/>
    </location>
</feature>
<feature type="repeat" description="ANK" evidence="3">
    <location>
        <begin position="372"/>
        <end position="395"/>
    </location>
</feature>
<feature type="region of interest" description="Disordered" evidence="5">
    <location>
        <begin position="193"/>
        <end position="227"/>
    </location>
</feature>
<feature type="domain" description="J" evidence="6">
    <location>
        <begin position="570"/>
        <end position="641"/>
    </location>
</feature>
<feature type="repeat" description="ANK" evidence="3">
    <location>
        <begin position="337"/>
        <end position="369"/>
    </location>
</feature>
<comment type="caution">
    <text evidence="7">The sequence shown here is derived from an EMBL/GenBank/DDBJ whole genome shotgun (WGS) entry which is preliminary data.</text>
</comment>
<dbReference type="AlphaFoldDB" id="A0A8J2S4W9"/>
<dbReference type="Gene3D" id="1.10.287.110">
    <property type="entry name" value="DnaJ domain"/>
    <property type="match status" value="1"/>
</dbReference>
<feature type="compositionally biased region" description="Acidic residues" evidence="5">
    <location>
        <begin position="210"/>
        <end position="219"/>
    </location>
</feature>
<dbReference type="GO" id="GO:0005737">
    <property type="term" value="C:cytoplasm"/>
    <property type="evidence" value="ECO:0007669"/>
    <property type="project" value="TreeGrafter"/>
</dbReference>
<evidence type="ECO:0000256" key="4">
    <source>
        <dbReference type="SAM" id="Coils"/>
    </source>
</evidence>
<keyword evidence="2 3" id="KW-0040">ANK repeat</keyword>
<reference evidence="7" key="1">
    <citation type="submission" date="2021-11" db="EMBL/GenBank/DDBJ databases">
        <authorList>
            <consortium name="Genoscope - CEA"/>
            <person name="William W."/>
        </authorList>
    </citation>
    <scope>NUCLEOTIDE SEQUENCE</scope>
</reference>
<evidence type="ECO:0000313" key="8">
    <source>
        <dbReference type="Proteomes" id="UP000789595"/>
    </source>
</evidence>
<feature type="compositionally biased region" description="Pro residues" evidence="5">
    <location>
        <begin position="140"/>
        <end position="155"/>
    </location>
</feature>
<dbReference type="PROSITE" id="PS50076">
    <property type="entry name" value="DNAJ_2"/>
    <property type="match status" value="1"/>
</dbReference>
<dbReference type="PROSITE" id="PS50297">
    <property type="entry name" value="ANK_REP_REGION"/>
    <property type="match status" value="2"/>
</dbReference>
<sequence>MARRSAWSPRSPPRRRRADDDDDEMSTEVLQITMAWERKRKQAEADLRDQLNEAEDTITEMGDKVAKLERDLAAAKHDAEIASDMVKSVTAEKAELARDLKDEQVRVLGALFLIADLAQEPPKEDEDDADTPVAASEPADLPPPPPADENTPPPELTRVCAECEKPCPKASYSNKQWQAKAATRRCRACVEGDAAAAASPPPSPTKSETPEEEEEEDPETAAPPEDAAVAARKAEILRRRRTHAAALRVASALKFSPPSQLVDASALGRAPDRAFTEARESLRDAGESVLSLGVARAAVGRHARVAQQLLDLGANAERACCDVEAMPEWPVVAAPATDVPALHAAIVAGHDAVAKLLVTRGANANATSTRLGGATPLHAAARHNRSELARFLVSKCNARLDAVDDEGQTAADCASKMRWTRTEKVLRDPGLLFWARAARANRLCKEGEHALALDSYDQALAELAKLPKNDARYPKSQSVATLQHNRARSLMALGQFLAARNGLLEACLAAGGDAKYPVAADRRAECDAKLLEHAKAAEAWESLADDADDVQKARTWRSKAQAERAKASRRPHELLGLESPRCSPAELKKAYRKKSLQWHPDRQASGTPEHKYRAHLMFQRISAAHDELQESSSRPRYATYWSEESEGSDQESEEEDLYESTPAWHRYFDRAKARS</sequence>
<dbReference type="InterPro" id="IPR011990">
    <property type="entry name" value="TPR-like_helical_dom_sf"/>
</dbReference>